<dbReference type="Gene3D" id="2.130.10.10">
    <property type="entry name" value="YVTN repeat-like/Quinoprotein amine dehydrogenase"/>
    <property type="match status" value="1"/>
</dbReference>
<dbReference type="RefSeq" id="XP_003079067.2">
    <property type="nucleotide sequence ID" value="XM_003079019.2"/>
</dbReference>
<feature type="compositionally biased region" description="Acidic residues" evidence="1">
    <location>
        <begin position="37"/>
        <end position="78"/>
    </location>
</feature>
<dbReference type="InterPro" id="IPR015943">
    <property type="entry name" value="WD40/YVTN_repeat-like_dom_sf"/>
</dbReference>
<feature type="region of interest" description="Disordered" evidence="1">
    <location>
        <begin position="1"/>
        <end position="83"/>
    </location>
</feature>
<protein>
    <submittedName>
        <fullName evidence="2">WD40/YVTN repeat-like-containing domain</fullName>
    </submittedName>
</protein>
<dbReference type="AlphaFoldDB" id="A0A090N3A5"/>
<evidence type="ECO:0000313" key="2">
    <source>
        <dbReference type="EMBL" id="CEF97778.1"/>
    </source>
</evidence>
<proteinExistence type="predicted"/>
<evidence type="ECO:0000256" key="1">
    <source>
        <dbReference type="SAM" id="MobiDB-lite"/>
    </source>
</evidence>
<accession>A0A090N3A5</accession>
<keyword evidence="3" id="KW-1185">Reference proteome</keyword>
<dbReference type="EMBL" id="CAID01000004">
    <property type="protein sequence ID" value="CEF97778.1"/>
    <property type="molecule type" value="Genomic_DNA"/>
</dbReference>
<organism evidence="2 3">
    <name type="scientific">Ostreococcus tauri</name>
    <name type="common">Marine green alga</name>
    <dbReference type="NCBI Taxonomy" id="70448"/>
    <lineage>
        <taxon>Eukaryota</taxon>
        <taxon>Viridiplantae</taxon>
        <taxon>Chlorophyta</taxon>
        <taxon>Mamiellophyceae</taxon>
        <taxon>Mamiellales</taxon>
        <taxon>Bathycoccaceae</taxon>
        <taxon>Ostreococcus</taxon>
    </lineage>
</organism>
<dbReference type="KEGG" id="ota:OT_ostta04g05330"/>
<reference evidence="2 3" key="2">
    <citation type="journal article" date="2014" name="BMC Genomics">
        <title>An improved genome of the model marine alga Ostreococcus tauri unfolds by assessing Illumina de novo assemblies.</title>
        <authorList>
            <person name="Blanc-Mathieu R."/>
            <person name="Verhelst B."/>
            <person name="Derelle E."/>
            <person name="Rombauts S."/>
            <person name="Bouget F.Y."/>
            <person name="Carre I."/>
            <person name="Chateau A."/>
            <person name="Eyre-Walker A."/>
            <person name="Grimsley N."/>
            <person name="Moreau H."/>
            <person name="Piegu B."/>
            <person name="Rivals E."/>
            <person name="Schackwitz W."/>
            <person name="Van de Peer Y."/>
            <person name="Piganeau G."/>
        </authorList>
    </citation>
    <scope>NUCLEOTIDE SEQUENCE [LARGE SCALE GENOMIC DNA]</scope>
    <source>
        <strain evidence="3">OTTH 0595 / CCAP 157/2 / RCC745</strain>
    </source>
</reference>
<dbReference type="Proteomes" id="UP000009170">
    <property type="component" value="Unassembled WGS sequence"/>
</dbReference>
<name>A0A090N3A5_OSTTA</name>
<comment type="caution">
    <text evidence="2">The sequence shown here is derived from an EMBL/GenBank/DDBJ whole genome shotgun (WGS) entry which is preliminary data.</text>
</comment>
<dbReference type="InParanoid" id="A0A090N3A5"/>
<sequence length="1021" mass="114440">MRRRARASTSDDGGGGGDDDDGGRFVRRRPRAHEIARDEEEEEDFSIDDDFSSEDASMDSDDDEDDDEDEDAGANEDEHDGRVEALGRAIVDVLGRAHESEAERARLAEGHLFRLVETLEEEERATGIPLGQSVMSLYAECASGALSREEILPIVRRRWEETSAEYLESMRERLVVMPMEEMRRLFELKVTEEIASIMSIFVGSEFERSTIENYRRDGLEGARRTLTAASNSPPEIMLHPLEVAHLEYLSMFHEQIFHFNDVFDDFMDESDYETEDESMNSEELDALQNQITLSNVERGINDPWDVSPYVPWPMIEQRQLLRTRVSLNHRQGADSLCAFPSFEDLPAPVEEELPLSGIVLREETSRGTIEHTTPTSRIPMTALLVSTPSEIIGYRNGWPVGATREQFRVYSMDFDVDTRTLAVCGATPYMNNMDYNVILYRLEPDTAVKIRSRMSGGDVPPGMTSANTYKMLANSPQGDLPAWSFVELCKANIGARVAHGPPINEAYYPMQPDGFHEAEQANCIRFAHLALEERKARELRIIFSSNDGYVYVCRLDETTSSDAPTKYKLVKDFVLSDPHVEPKNCAISSPCGTMIALAGDSRKVSIMKFQKHSTTTCRACYTSTSCELADANTASMGIGGEMFELEIPTPAYLLDPGPGVIPEGAIQYLAWSSDGRYLAATSDSDCSVTVWLFSGDDKSPSHTQLKIGSRIKEFAVSDVVLIAHINGHQSPCLQVSFGIANPSMLIWAERGAKIHLFDVREAEGYFEDVIQSFGGLGSDEFKSFFESTGPQNDLDDPWHPQNGSKYQLRLARALSSSGIFAACINMRVGPDHLSRATIPQEEERWENMSRDEKLKQFSSWQSVTHTRGKYFAVQSMQTVHFDEMHEYCRLITSDFITGLSVTSGNQKSASHYKDIITYSTRESVNAFEIHASMLTDMSNFNRFPISFRDAARTFLLCAKASRKYTTDTCLANLPAELIQDIVAKMASLAYKWARLDAVTMSETFLRATMKGYAGRDIQADS</sequence>
<reference evidence="3" key="1">
    <citation type="journal article" date="2006" name="Proc. Natl. Acad. Sci. U.S.A.">
        <title>Genome analysis of the smallest free-living eukaryote Ostreococcus tauri unveils many unique features.</title>
        <authorList>
            <person name="Derelle E."/>
            <person name="Ferraz C."/>
            <person name="Rombauts S."/>
            <person name="Rouze P."/>
            <person name="Worden A.Z."/>
            <person name="Robbens S."/>
            <person name="Partensky F."/>
            <person name="Degroeve S."/>
            <person name="Echeynie S."/>
            <person name="Cooke R."/>
            <person name="Saeys Y."/>
            <person name="Wuyts J."/>
            <person name="Jabbari K."/>
            <person name="Bowler C."/>
            <person name="Panaud O."/>
            <person name="Piegu B."/>
            <person name="Ball S.G."/>
            <person name="Ral J.-P."/>
            <person name="Bouget F.-Y."/>
            <person name="Piganeau G."/>
            <person name="De Baets B."/>
            <person name="Picard A."/>
            <person name="Delseny M."/>
            <person name="Demaille J."/>
            <person name="Van de Peer Y."/>
            <person name="Moreau H."/>
        </authorList>
    </citation>
    <scope>NUCLEOTIDE SEQUENCE [LARGE SCALE GENOMIC DNA]</scope>
    <source>
        <strain evidence="3">OTTH 0595 / CCAP 157/2 / RCC745</strain>
    </source>
</reference>
<gene>
    <name evidence="2" type="ORF">OT_ostta04g05330</name>
</gene>
<dbReference type="SUPFAM" id="SSF50978">
    <property type="entry name" value="WD40 repeat-like"/>
    <property type="match status" value="1"/>
</dbReference>
<dbReference type="OrthoDB" id="2137924at2759"/>
<evidence type="ECO:0000313" key="3">
    <source>
        <dbReference type="Proteomes" id="UP000009170"/>
    </source>
</evidence>
<dbReference type="GeneID" id="9833981"/>
<dbReference type="InterPro" id="IPR036322">
    <property type="entry name" value="WD40_repeat_dom_sf"/>
</dbReference>